<protein>
    <submittedName>
        <fullName evidence="1">Uncharacterized protein</fullName>
    </submittedName>
</protein>
<organism evidence="1">
    <name type="scientific">bioreactor metagenome</name>
    <dbReference type="NCBI Taxonomy" id="1076179"/>
    <lineage>
        <taxon>unclassified sequences</taxon>
        <taxon>metagenomes</taxon>
        <taxon>ecological metagenomes</taxon>
    </lineage>
</organism>
<dbReference type="EMBL" id="VSSQ01029337">
    <property type="protein sequence ID" value="MPM79423.1"/>
    <property type="molecule type" value="Genomic_DNA"/>
</dbReference>
<evidence type="ECO:0000313" key="1">
    <source>
        <dbReference type="EMBL" id="MPM79423.1"/>
    </source>
</evidence>
<comment type="caution">
    <text evidence="1">The sequence shown here is derived from an EMBL/GenBank/DDBJ whole genome shotgun (WGS) entry which is preliminary data.</text>
</comment>
<accession>A0A645CR74</accession>
<reference evidence="1" key="1">
    <citation type="submission" date="2019-08" db="EMBL/GenBank/DDBJ databases">
        <authorList>
            <person name="Kucharzyk K."/>
            <person name="Murdoch R.W."/>
            <person name="Higgins S."/>
            <person name="Loffler F."/>
        </authorList>
    </citation>
    <scope>NUCLEOTIDE SEQUENCE</scope>
</reference>
<gene>
    <name evidence="1" type="ORF">SDC9_126456</name>
</gene>
<proteinExistence type="predicted"/>
<sequence length="57" mass="6222">MQAVFFAFGRHSGLQGKVIEAVRPEYVVIGEAARLILKRGQQGRAEMAVTTVGKSVY</sequence>
<dbReference type="AlphaFoldDB" id="A0A645CR74"/>
<name>A0A645CR74_9ZZZZ</name>